<accession>A0A9P4PGX0</accession>
<name>A0A9P4PGX0_9PLEO</name>
<keyword evidence="1" id="KW-0812">Transmembrane</keyword>
<dbReference type="EMBL" id="MU001503">
    <property type="protein sequence ID" value="KAF2443128.1"/>
    <property type="molecule type" value="Genomic_DNA"/>
</dbReference>
<dbReference type="OrthoDB" id="10631003at2759"/>
<evidence type="ECO:0000313" key="3">
    <source>
        <dbReference type="Proteomes" id="UP000799764"/>
    </source>
</evidence>
<protein>
    <submittedName>
        <fullName evidence="2">Uncharacterized protein</fullName>
    </submittedName>
</protein>
<keyword evidence="1" id="KW-1133">Transmembrane helix</keyword>
<gene>
    <name evidence="2" type="ORF">P171DRAFT_487082</name>
</gene>
<evidence type="ECO:0000313" key="2">
    <source>
        <dbReference type="EMBL" id="KAF2443128.1"/>
    </source>
</evidence>
<sequence length="265" mass="30685">MASRHTIPEQHAINAVCTLIYQLFLILASAAQRYDISDIEALSDMENSQFWLKLRANSPLELGAAYALPDAPPSIQRAIVMHNFCNYSWLLMRDWLVDLLRIVNPTIRVDVIQVIPKPLLELYVGWQKSFTHTVIRITTTHGRFILDLTAEQFGFENATLLPESKYVKLYTADQKIYREAGAVGEVRLLCAYSSPGNSWWHQARRDLERLEREWKAGLPGDEIRPQDLVSESERGFLRGRLREMVYWGIRDRAACRSPYIAYKEW</sequence>
<comment type="caution">
    <text evidence="2">The sequence shown here is derived from an EMBL/GenBank/DDBJ whole genome shotgun (WGS) entry which is preliminary data.</text>
</comment>
<keyword evidence="3" id="KW-1185">Reference proteome</keyword>
<dbReference type="AlphaFoldDB" id="A0A9P4PGX0"/>
<feature type="transmembrane region" description="Helical" evidence="1">
    <location>
        <begin position="12"/>
        <end position="31"/>
    </location>
</feature>
<proteinExistence type="predicted"/>
<dbReference type="Proteomes" id="UP000799764">
    <property type="component" value="Unassembled WGS sequence"/>
</dbReference>
<reference evidence="2" key="1">
    <citation type="journal article" date="2020" name="Stud. Mycol.">
        <title>101 Dothideomycetes genomes: a test case for predicting lifestyles and emergence of pathogens.</title>
        <authorList>
            <person name="Haridas S."/>
            <person name="Albert R."/>
            <person name="Binder M."/>
            <person name="Bloem J."/>
            <person name="Labutti K."/>
            <person name="Salamov A."/>
            <person name="Andreopoulos B."/>
            <person name="Baker S."/>
            <person name="Barry K."/>
            <person name="Bills G."/>
            <person name="Bluhm B."/>
            <person name="Cannon C."/>
            <person name="Castanera R."/>
            <person name="Culley D."/>
            <person name="Daum C."/>
            <person name="Ezra D."/>
            <person name="Gonzalez J."/>
            <person name="Henrissat B."/>
            <person name="Kuo A."/>
            <person name="Liang C."/>
            <person name="Lipzen A."/>
            <person name="Lutzoni F."/>
            <person name="Magnuson J."/>
            <person name="Mondo S."/>
            <person name="Nolan M."/>
            <person name="Ohm R."/>
            <person name="Pangilinan J."/>
            <person name="Park H.-J."/>
            <person name="Ramirez L."/>
            <person name="Alfaro M."/>
            <person name="Sun H."/>
            <person name="Tritt A."/>
            <person name="Yoshinaga Y."/>
            <person name="Zwiers L.-H."/>
            <person name="Turgeon B."/>
            <person name="Goodwin S."/>
            <person name="Spatafora J."/>
            <person name="Crous P."/>
            <person name="Grigoriev I."/>
        </authorList>
    </citation>
    <scope>NUCLEOTIDE SEQUENCE</scope>
    <source>
        <strain evidence="2">CBS 690.94</strain>
    </source>
</reference>
<evidence type="ECO:0000256" key="1">
    <source>
        <dbReference type="SAM" id="Phobius"/>
    </source>
</evidence>
<organism evidence="2 3">
    <name type="scientific">Karstenula rhodostoma CBS 690.94</name>
    <dbReference type="NCBI Taxonomy" id="1392251"/>
    <lineage>
        <taxon>Eukaryota</taxon>
        <taxon>Fungi</taxon>
        <taxon>Dikarya</taxon>
        <taxon>Ascomycota</taxon>
        <taxon>Pezizomycotina</taxon>
        <taxon>Dothideomycetes</taxon>
        <taxon>Pleosporomycetidae</taxon>
        <taxon>Pleosporales</taxon>
        <taxon>Massarineae</taxon>
        <taxon>Didymosphaeriaceae</taxon>
        <taxon>Karstenula</taxon>
    </lineage>
</organism>
<keyword evidence="1" id="KW-0472">Membrane</keyword>